<dbReference type="InterPro" id="IPR037818">
    <property type="entry name" value="TAF8"/>
</dbReference>
<proteinExistence type="predicted"/>
<keyword evidence="8" id="KW-1185">Reference proteome</keyword>
<dbReference type="PANTHER" id="PTHR46338:SF1">
    <property type="entry name" value="TRANSCRIPTION INITIATION FACTOR TFIID SUBUNIT 8"/>
    <property type="match status" value="1"/>
</dbReference>
<evidence type="ECO:0000313" key="7">
    <source>
        <dbReference type="EMBL" id="EDP45005.1"/>
    </source>
</evidence>
<dbReference type="CDD" id="cd00076">
    <property type="entry name" value="HFD_SF"/>
    <property type="match status" value="1"/>
</dbReference>
<organism evidence="7 8">
    <name type="scientific">Malassezia globosa (strain ATCC MYA-4612 / CBS 7966)</name>
    <name type="common">Dandruff-associated fungus</name>
    <dbReference type="NCBI Taxonomy" id="425265"/>
    <lineage>
        <taxon>Eukaryota</taxon>
        <taxon>Fungi</taxon>
        <taxon>Dikarya</taxon>
        <taxon>Basidiomycota</taxon>
        <taxon>Ustilaginomycotina</taxon>
        <taxon>Malasseziomycetes</taxon>
        <taxon>Malasseziales</taxon>
        <taxon>Malasseziaceae</taxon>
        <taxon>Malassezia</taxon>
    </lineage>
</organism>
<dbReference type="InterPro" id="IPR009072">
    <property type="entry name" value="Histone-fold"/>
</dbReference>
<evidence type="ECO:0000256" key="1">
    <source>
        <dbReference type="ARBA" id="ARBA00004123"/>
    </source>
</evidence>
<gene>
    <name evidence="7" type="ORF">MGL_0812</name>
</gene>
<evidence type="ECO:0000259" key="6">
    <source>
        <dbReference type="Pfam" id="PF07524"/>
    </source>
</evidence>
<dbReference type="RefSeq" id="XP_001732219.1">
    <property type="nucleotide sequence ID" value="XM_001732167.1"/>
</dbReference>
<keyword evidence="4" id="KW-0539">Nucleus</keyword>
<dbReference type="STRING" id="425265.A8PV07"/>
<protein>
    <recommendedName>
        <fullName evidence="6">Bromodomain associated domain-containing protein</fullName>
    </recommendedName>
</protein>
<dbReference type="Pfam" id="PF07524">
    <property type="entry name" value="Bromo_TP"/>
    <property type="match status" value="1"/>
</dbReference>
<dbReference type="OMA" id="HAERFFH"/>
<dbReference type="GO" id="GO:0046982">
    <property type="term" value="F:protein heterodimerization activity"/>
    <property type="evidence" value="ECO:0007669"/>
    <property type="project" value="InterPro"/>
</dbReference>
<comment type="subcellular location">
    <subcellularLocation>
        <location evidence="1">Nucleus</location>
    </subcellularLocation>
</comment>
<keyword evidence="2" id="KW-0805">Transcription regulation</keyword>
<reference evidence="7 8" key="1">
    <citation type="journal article" date="2007" name="Proc. Natl. Acad. Sci. U.S.A.">
        <title>Dandruff-associated Malassezia genomes reveal convergent and divergent virulence traits shared with plant and human fungal pathogens.</title>
        <authorList>
            <person name="Xu J."/>
            <person name="Saunders C.W."/>
            <person name="Hu P."/>
            <person name="Grant R.A."/>
            <person name="Boekhout T."/>
            <person name="Kuramae E.E."/>
            <person name="Kronstad J.W."/>
            <person name="Deangelis Y.M."/>
            <person name="Reeder N.L."/>
            <person name="Johnstone K.R."/>
            <person name="Leland M."/>
            <person name="Fieno A.M."/>
            <person name="Begley W.M."/>
            <person name="Sun Y."/>
            <person name="Lacey M.P."/>
            <person name="Chaudhary T."/>
            <person name="Keough T."/>
            <person name="Chu L."/>
            <person name="Sears R."/>
            <person name="Yuan B."/>
            <person name="Dawson T.L.Jr."/>
        </authorList>
    </citation>
    <scope>NUCLEOTIDE SEQUENCE [LARGE SCALE GENOMIC DNA]</scope>
    <source>
        <strain evidence="8">ATCC MYA-4612 / CBS 7966</strain>
    </source>
</reference>
<dbReference type="GeneID" id="5856525"/>
<dbReference type="OrthoDB" id="3363896at2759"/>
<evidence type="ECO:0000256" key="2">
    <source>
        <dbReference type="ARBA" id="ARBA00023015"/>
    </source>
</evidence>
<feature type="region of interest" description="Disordered" evidence="5">
    <location>
        <begin position="221"/>
        <end position="256"/>
    </location>
</feature>
<evidence type="ECO:0000313" key="8">
    <source>
        <dbReference type="Proteomes" id="UP000008837"/>
    </source>
</evidence>
<dbReference type="VEuPathDB" id="FungiDB:MGL_0812"/>
<evidence type="ECO:0000256" key="3">
    <source>
        <dbReference type="ARBA" id="ARBA00023163"/>
    </source>
</evidence>
<dbReference type="Gene3D" id="1.10.20.10">
    <property type="entry name" value="Histone, subunit A"/>
    <property type="match status" value="1"/>
</dbReference>
<sequence length="582" mass="64354">MARDAQLRKCTPSSRPTSEFAFFQLQLVTYSILSSCGFQSSSANACHVLAEIVHRYLSLLAQKSVHMAHNACREKSNIIDIYMALEEIMGHGSLDELLEWADDEGIWKRSAAEVWPSTLRREQVRLDDHVFFDPTQKFPNLCYERVDDDVVCAELTVRRAVDECLEDDLVSGPGMYLAGSKRSLTTDNDPEISPRLDYNSYIPPFLPHLPTKDVWDGRAKPVIPVSNRPTKPKVGGPARPMPRAASVEGVPAADEVGNDGTRKVWQRRAMAYAGVLAEGAGTRSELPSIEICAKRRGSQAKVASKTPSTSSLDAFMHAMDAMADDPTTRTPMLLTSLARSHHANPTSTTSMAAAFKRRRIAHCMADPLRYVPNDSMHGCVHVHPTSPSCAPGPNLLITIPPPKDGVDEDTHAATAAPVFTPVHPHGRAVALAPPAGSQFPTLSYRHASHLYYAARMLMYPDMQRVFSRLSDPPSILDDHATEQVYHGTTASRAVLAGTVMSVRHRDTLSVMVSRYRGANSILHGSLERLRFHLAAELEAQRRAAQEEGRADEVEEPIRGERIKMPIKGTLVHSWDWRKADPW</sequence>
<dbReference type="KEGG" id="mgl:MGL_0812"/>
<dbReference type="InParanoid" id="A8PV07"/>
<keyword evidence="3" id="KW-0804">Transcription</keyword>
<name>A8PV07_MALGO</name>
<dbReference type="EMBL" id="AAYY01000002">
    <property type="protein sequence ID" value="EDP45005.1"/>
    <property type="molecule type" value="Genomic_DNA"/>
</dbReference>
<comment type="caution">
    <text evidence="7">The sequence shown here is derived from an EMBL/GenBank/DDBJ whole genome shotgun (WGS) entry which is preliminary data.</text>
</comment>
<evidence type="ECO:0000256" key="5">
    <source>
        <dbReference type="SAM" id="MobiDB-lite"/>
    </source>
</evidence>
<evidence type="ECO:0000256" key="4">
    <source>
        <dbReference type="ARBA" id="ARBA00023242"/>
    </source>
</evidence>
<feature type="domain" description="Bromodomain associated" evidence="6">
    <location>
        <begin position="20"/>
        <end position="88"/>
    </location>
</feature>
<dbReference type="InterPro" id="IPR006565">
    <property type="entry name" value="BTP"/>
</dbReference>
<dbReference type="Proteomes" id="UP000008837">
    <property type="component" value="Unassembled WGS sequence"/>
</dbReference>
<dbReference type="PANTHER" id="PTHR46338">
    <property type="entry name" value="TRANSCRIPTION INITIATION FACTOR TFIID SUBUNIT 8"/>
    <property type="match status" value="1"/>
</dbReference>
<dbReference type="GO" id="GO:0005669">
    <property type="term" value="C:transcription factor TFIID complex"/>
    <property type="evidence" value="ECO:0007669"/>
    <property type="project" value="InterPro"/>
</dbReference>
<dbReference type="AlphaFoldDB" id="A8PV07"/>
<accession>A8PV07</accession>